<keyword evidence="4 5" id="KW-0472">Membrane</keyword>
<keyword evidence="1" id="KW-1003">Cell membrane</keyword>
<evidence type="ECO:0000256" key="2">
    <source>
        <dbReference type="ARBA" id="ARBA00022692"/>
    </source>
</evidence>
<evidence type="ECO:0000313" key="6">
    <source>
        <dbReference type="EMBL" id="QBC45348.1"/>
    </source>
</evidence>
<dbReference type="InterPro" id="IPR003418">
    <property type="entry name" value="Fumarate_red_D"/>
</dbReference>
<keyword evidence="7" id="KW-1185">Reference proteome</keyword>
<dbReference type="GO" id="GO:0006106">
    <property type="term" value="P:fumarate metabolic process"/>
    <property type="evidence" value="ECO:0007669"/>
    <property type="project" value="InterPro"/>
</dbReference>
<dbReference type="KEGG" id="ifl:C1H71_18605"/>
<gene>
    <name evidence="6" type="ORF">C1H71_18605</name>
</gene>
<evidence type="ECO:0000313" key="7">
    <source>
        <dbReference type="Proteomes" id="UP000515917"/>
    </source>
</evidence>
<evidence type="ECO:0000256" key="5">
    <source>
        <dbReference type="SAM" id="Phobius"/>
    </source>
</evidence>
<feature type="transmembrane region" description="Helical" evidence="5">
    <location>
        <begin position="99"/>
        <end position="119"/>
    </location>
</feature>
<keyword evidence="2 5" id="KW-0812">Transmembrane</keyword>
<dbReference type="Pfam" id="PF02313">
    <property type="entry name" value="Fumarate_red_D"/>
    <property type="match status" value="1"/>
</dbReference>
<dbReference type="GO" id="GO:0016020">
    <property type="term" value="C:membrane"/>
    <property type="evidence" value="ECO:0007669"/>
    <property type="project" value="InterPro"/>
</dbReference>
<dbReference type="InterPro" id="IPR034804">
    <property type="entry name" value="SQR/QFR_C/D"/>
</dbReference>
<name>A0A7G3GDV9_9NEIS</name>
<dbReference type="HAMAP" id="MF_00709">
    <property type="entry name" value="Fumarate_red_D"/>
    <property type="match status" value="1"/>
</dbReference>
<proteinExistence type="inferred from homology"/>
<feature type="transmembrane region" description="Helical" evidence="5">
    <location>
        <begin position="12"/>
        <end position="41"/>
    </location>
</feature>
<dbReference type="RefSeq" id="WP_130107852.1">
    <property type="nucleotide sequence ID" value="NZ_CP025781.1"/>
</dbReference>
<sequence length="120" mass="13106">MKVNLKRTNEPIFWLLFGAGGMLSALVGAMLVFITCFAVPLGILPAEAFSYASMHGFTQYFMGKAFLFAIIVLFLWHAVHRIFHSLHDVGIHAGPLARWLCYGLAFMGTVATAGALLAMV</sequence>
<dbReference type="PIRSF" id="PIRSF000179">
    <property type="entry name" value="FrdD"/>
    <property type="match status" value="1"/>
</dbReference>
<protein>
    <submittedName>
        <fullName evidence="6">Fumarate reductase subunit FrdD</fullName>
    </submittedName>
</protein>
<dbReference type="SUPFAM" id="SSF81343">
    <property type="entry name" value="Fumarate reductase respiratory complex transmembrane subunits"/>
    <property type="match status" value="1"/>
</dbReference>
<accession>A0A7G3GDV9</accession>
<evidence type="ECO:0000256" key="4">
    <source>
        <dbReference type="ARBA" id="ARBA00023136"/>
    </source>
</evidence>
<organism evidence="6 7">
    <name type="scientific">Iodobacter fluviatilis</name>
    <dbReference type="NCBI Taxonomy" id="537"/>
    <lineage>
        <taxon>Bacteria</taxon>
        <taxon>Pseudomonadati</taxon>
        <taxon>Pseudomonadota</taxon>
        <taxon>Betaproteobacteria</taxon>
        <taxon>Neisseriales</taxon>
        <taxon>Chitinibacteraceae</taxon>
        <taxon>Iodobacter</taxon>
    </lineage>
</organism>
<keyword evidence="3 5" id="KW-1133">Transmembrane helix</keyword>
<evidence type="ECO:0000256" key="3">
    <source>
        <dbReference type="ARBA" id="ARBA00022989"/>
    </source>
</evidence>
<dbReference type="AlphaFoldDB" id="A0A7G3GDV9"/>
<evidence type="ECO:0000256" key="1">
    <source>
        <dbReference type="ARBA" id="ARBA00022475"/>
    </source>
</evidence>
<dbReference type="Gene3D" id="1.20.1300.10">
    <property type="entry name" value="Fumarate reductase/succinate dehydrogenase, transmembrane subunit"/>
    <property type="match status" value="1"/>
</dbReference>
<dbReference type="CDD" id="cd00547">
    <property type="entry name" value="QFR_TypeD_subunitD"/>
    <property type="match status" value="1"/>
</dbReference>
<reference evidence="6 7" key="1">
    <citation type="submission" date="2018-01" db="EMBL/GenBank/DDBJ databases">
        <title>Genome sequence of Iodobacter sp. strain PCH194 isolated from Indian Trans-Himalaya.</title>
        <authorList>
            <person name="Kumar V."/>
            <person name="Thakur V."/>
            <person name="Kumar S."/>
            <person name="Singh D."/>
        </authorList>
    </citation>
    <scope>NUCLEOTIDE SEQUENCE [LARGE SCALE GENOMIC DNA]</scope>
    <source>
        <strain evidence="6 7">PCH194</strain>
    </source>
</reference>
<feature type="transmembrane region" description="Helical" evidence="5">
    <location>
        <begin position="61"/>
        <end position="79"/>
    </location>
</feature>
<dbReference type="NCBIfam" id="NF003977">
    <property type="entry name" value="PRK05470.1-1"/>
    <property type="match status" value="1"/>
</dbReference>
<dbReference type="Proteomes" id="UP000515917">
    <property type="component" value="Chromosome"/>
</dbReference>
<dbReference type="EMBL" id="CP025781">
    <property type="protein sequence ID" value="QBC45348.1"/>
    <property type="molecule type" value="Genomic_DNA"/>
</dbReference>